<feature type="compositionally biased region" description="Low complexity" evidence="1">
    <location>
        <begin position="220"/>
        <end position="232"/>
    </location>
</feature>
<feature type="region of interest" description="Disordered" evidence="1">
    <location>
        <begin position="1"/>
        <end position="39"/>
    </location>
</feature>
<keyword evidence="3" id="KW-1185">Reference proteome</keyword>
<name>A0A8B2PL88_9PROT</name>
<protein>
    <submittedName>
        <fullName evidence="2">Uncharacterized protein</fullName>
    </submittedName>
</protein>
<evidence type="ECO:0000256" key="1">
    <source>
        <dbReference type="SAM" id="MobiDB-lite"/>
    </source>
</evidence>
<dbReference type="Proteomes" id="UP000249123">
    <property type="component" value="Unassembled WGS sequence"/>
</dbReference>
<sequence length="244" mass="26366">MAACASQPAPAEQTAQDNDSLTENVGEAAGTAYTKTRDGLADAALSPLEDLNLRREEIPPILKGVESPYELPTDLTCQDIQRLLAQLDTVLGPDWDTPSPDERLRTEKLADSASQATLNAVASEARGLIPFRGIIRQATGADSHQKKYNLAYKIGAQRRAYLKGMGLAKGCPLPARPNFTVKRDENAVTYKGDSPVAPPPSQAYDDYQQKQLENLTPVHPSETTSSTPRPSEVGSEALQTVPRQ</sequence>
<evidence type="ECO:0000313" key="2">
    <source>
        <dbReference type="EMBL" id="RAN34239.1"/>
    </source>
</evidence>
<accession>A0A8B2PL88</accession>
<organism evidence="2 3">
    <name type="scientific">Hyphomonas pacifica</name>
    <dbReference type="NCBI Taxonomy" id="1280941"/>
    <lineage>
        <taxon>Bacteria</taxon>
        <taxon>Pseudomonadati</taxon>
        <taxon>Pseudomonadota</taxon>
        <taxon>Alphaproteobacteria</taxon>
        <taxon>Hyphomonadales</taxon>
        <taxon>Hyphomonadaceae</taxon>
        <taxon>Hyphomonas</taxon>
    </lineage>
</organism>
<comment type="caution">
    <text evidence="2">The sequence shown here is derived from an EMBL/GenBank/DDBJ whole genome shotgun (WGS) entry which is preliminary data.</text>
</comment>
<gene>
    <name evidence="2" type="ORF">HY3_01140</name>
</gene>
<feature type="compositionally biased region" description="Polar residues" evidence="1">
    <location>
        <begin position="13"/>
        <end position="23"/>
    </location>
</feature>
<dbReference type="EMBL" id="AWFB01000012">
    <property type="protein sequence ID" value="RAN34239.1"/>
    <property type="molecule type" value="Genomic_DNA"/>
</dbReference>
<feature type="region of interest" description="Disordered" evidence="1">
    <location>
        <begin position="189"/>
        <end position="244"/>
    </location>
</feature>
<reference evidence="2 3" key="1">
    <citation type="submission" date="2013-04" db="EMBL/GenBank/DDBJ databases">
        <title>Hyphomonas sp. T24B3 Genome Sequencing.</title>
        <authorList>
            <person name="Lai Q."/>
            <person name="Shao Z."/>
        </authorList>
    </citation>
    <scope>NUCLEOTIDE SEQUENCE [LARGE SCALE GENOMIC DNA]</scope>
    <source>
        <strain evidence="2 3">T24B3</strain>
    </source>
</reference>
<dbReference type="AlphaFoldDB" id="A0A8B2PL88"/>
<proteinExistence type="predicted"/>
<evidence type="ECO:0000313" key="3">
    <source>
        <dbReference type="Proteomes" id="UP000249123"/>
    </source>
</evidence>